<feature type="compositionally biased region" description="Polar residues" evidence="1">
    <location>
        <begin position="358"/>
        <end position="378"/>
    </location>
</feature>
<sequence>MPSKIQQDVNLRFLYSCLQNSDYKSIDFRAVGGCAGIKAPAARMRFSRLKRQIEQGSMDQDTRAGCHKDDTSRAEKAEKKTEADNNPTLDSGADFLVTKTSTGSGNTAKNLQDIIEYETPPEADKIVKNGSDGSPYEAGQAYIETDEDVPLAKRIKTTRKAKVHDLPVNEYAGRDEDRQERSRTHIEPPRNQSGPPGVETEILDNDEDQASSPEKHALEITDTWSASNQPTQTDSKGKQQTSNEGADRRFKISKRIREIVKIASSEISRTATPEIGPGNVFQHQQFNDGYTTYPFSRPFPSSFRSQPPAGPRGPATTYSFGPRAIENNPIDPIIRPPFFRSDYKMPQNSALHIETAKTPESSQTVQGQSELKNTNHNEATMDETFGGCDKSETGQSAVKRSTEPQELVETPPDVIDLERGPE</sequence>
<feature type="compositionally biased region" description="Basic and acidic residues" evidence="1">
    <location>
        <begin position="60"/>
        <end position="83"/>
    </location>
</feature>
<name>A0ABR3YFR8_9EURO</name>
<evidence type="ECO:0000313" key="3">
    <source>
        <dbReference type="EMBL" id="KAL1886692.1"/>
    </source>
</evidence>
<evidence type="ECO:0000256" key="1">
    <source>
        <dbReference type="SAM" id="MobiDB-lite"/>
    </source>
</evidence>
<comment type="caution">
    <text evidence="3">The sequence shown here is derived from an EMBL/GenBank/DDBJ whole genome shotgun (WGS) entry which is preliminary data.</text>
</comment>
<feature type="compositionally biased region" description="Polar residues" evidence="1">
    <location>
        <begin position="222"/>
        <end position="244"/>
    </location>
</feature>
<feature type="region of interest" description="Disordered" evidence="1">
    <location>
        <begin position="54"/>
        <end position="96"/>
    </location>
</feature>
<feature type="compositionally biased region" description="Basic and acidic residues" evidence="1">
    <location>
        <begin position="166"/>
        <end position="188"/>
    </location>
</feature>
<evidence type="ECO:0000313" key="4">
    <source>
        <dbReference type="Proteomes" id="UP001583193"/>
    </source>
</evidence>
<proteinExistence type="predicted"/>
<feature type="region of interest" description="Disordered" evidence="1">
    <location>
        <begin position="297"/>
        <end position="329"/>
    </location>
</feature>
<feature type="region of interest" description="Disordered" evidence="1">
    <location>
        <begin position="353"/>
        <end position="422"/>
    </location>
</feature>
<accession>A0ABR3YFR8</accession>
<dbReference type="InterPro" id="IPR054505">
    <property type="entry name" value="Myb_DNA-bind_8"/>
</dbReference>
<protein>
    <recommendedName>
        <fullName evidence="2">Myb-like DNA-binding domain-containing protein</fullName>
    </recommendedName>
</protein>
<dbReference type="Proteomes" id="UP001583193">
    <property type="component" value="Unassembled WGS sequence"/>
</dbReference>
<evidence type="ECO:0000259" key="2">
    <source>
        <dbReference type="Pfam" id="PF22980"/>
    </source>
</evidence>
<dbReference type="EMBL" id="JAVDPF010000001">
    <property type="protein sequence ID" value="KAL1886692.1"/>
    <property type="molecule type" value="Genomic_DNA"/>
</dbReference>
<feature type="domain" description="Myb-like DNA-binding" evidence="2">
    <location>
        <begin position="8"/>
        <end position="54"/>
    </location>
</feature>
<feature type="region of interest" description="Disordered" evidence="1">
    <location>
        <begin position="166"/>
        <end position="250"/>
    </location>
</feature>
<dbReference type="Pfam" id="PF22980">
    <property type="entry name" value="Myb_DNA-bind_8"/>
    <property type="match status" value="1"/>
</dbReference>
<reference evidence="3 4" key="1">
    <citation type="journal article" date="2024" name="IMA Fungus">
        <title>IMA Genome - F19 : A genome assembly and annotation guide to empower mycologists, including annotated draft genome sequences of Ceratocystis pirilliformis, Diaporthe australafricana, Fusarium ophioides, Paecilomyces lecythidis, and Sporothrix stenoceras.</title>
        <authorList>
            <person name="Aylward J."/>
            <person name="Wilson A.M."/>
            <person name="Visagie C.M."/>
            <person name="Spraker J."/>
            <person name="Barnes I."/>
            <person name="Buitendag C."/>
            <person name="Ceriani C."/>
            <person name="Del Mar Angel L."/>
            <person name="du Plessis D."/>
            <person name="Fuchs T."/>
            <person name="Gasser K."/>
            <person name="Kramer D."/>
            <person name="Li W."/>
            <person name="Munsamy K."/>
            <person name="Piso A."/>
            <person name="Price J.L."/>
            <person name="Sonnekus B."/>
            <person name="Thomas C."/>
            <person name="van der Nest A."/>
            <person name="van Dijk A."/>
            <person name="van Heerden A."/>
            <person name="van Vuuren N."/>
            <person name="Yilmaz N."/>
            <person name="Duong T.A."/>
            <person name="van der Merwe N.A."/>
            <person name="Wingfield M.J."/>
            <person name="Wingfield B.D."/>
        </authorList>
    </citation>
    <scope>NUCLEOTIDE SEQUENCE [LARGE SCALE GENOMIC DNA]</scope>
    <source>
        <strain evidence="3 4">CMW 18167</strain>
    </source>
</reference>
<gene>
    <name evidence="3" type="ORF">Plec18167_000626</name>
</gene>
<keyword evidence="4" id="KW-1185">Reference proteome</keyword>
<feature type="compositionally biased region" description="Low complexity" evidence="1">
    <location>
        <begin position="297"/>
        <end position="307"/>
    </location>
</feature>
<organism evidence="3 4">
    <name type="scientific">Paecilomyces lecythidis</name>
    <dbReference type="NCBI Taxonomy" id="3004212"/>
    <lineage>
        <taxon>Eukaryota</taxon>
        <taxon>Fungi</taxon>
        <taxon>Dikarya</taxon>
        <taxon>Ascomycota</taxon>
        <taxon>Pezizomycotina</taxon>
        <taxon>Eurotiomycetes</taxon>
        <taxon>Eurotiomycetidae</taxon>
        <taxon>Eurotiales</taxon>
        <taxon>Thermoascaceae</taxon>
        <taxon>Paecilomyces</taxon>
    </lineage>
</organism>